<dbReference type="STRING" id="329186.SAMN02927925_01929"/>
<dbReference type="GO" id="GO:0003677">
    <property type="term" value="F:DNA binding"/>
    <property type="evidence" value="ECO:0007669"/>
    <property type="project" value="UniProtKB-KW"/>
</dbReference>
<evidence type="ECO:0000313" key="5">
    <source>
        <dbReference type="EMBL" id="SCX13242.1"/>
    </source>
</evidence>
<feature type="domain" description="HTH luxR-type" evidence="4">
    <location>
        <begin position="190"/>
        <end position="255"/>
    </location>
</feature>
<evidence type="ECO:0000259" key="4">
    <source>
        <dbReference type="PROSITE" id="PS50043"/>
    </source>
</evidence>
<keyword evidence="1" id="KW-0805">Transcription regulation</keyword>
<evidence type="ECO:0000256" key="3">
    <source>
        <dbReference type="ARBA" id="ARBA00023163"/>
    </source>
</evidence>
<dbReference type="PANTHER" id="PTHR44688">
    <property type="entry name" value="DNA-BINDING TRANSCRIPTIONAL ACTIVATOR DEVR_DOSR"/>
    <property type="match status" value="1"/>
</dbReference>
<keyword evidence="2" id="KW-0238">DNA-binding</keyword>
<organism evidence="5 6">
    <name type="scientific">Flavobacterium saliperosum</name>
    <dbReference type="NCBI Taxonomy" id="329186"/>
    <lineage>
        <taxon>Bacteria</taxon>
        <taxon>Pseudomonadati</taxon>
        <taxon>Bacteroidota</taxon>
        <taxon>Flavobacteriia</taxon>
        <taxon>Flavobacteriales</taxon>
        <taxon>Flavobacteriaceae</taxon>
        <taxon>Flavobacterium</taxon>
    </lineage>
</organism>
<dbReference type="Pfam" id="PF00196">
    <property type="entry name" value="GerE"/>
    <property type="match status" value="1"/>
</dbReference>
<dbReference type="PANTHER" id="PTHR44688:SF16">
    <property type="entry name" value="DNA-BINDING TRANSCRIPTIONAL ACTIVATOR DEVR_DOSR"/>
    <property type="match status" value="1"/>
</dbReference>
<dbReference type="SUPFAM" id="SSF55785">
    <property type="entry name" value="PYP-like sensor domain (PAS domain)"/>
    <property type="match status" value="1"/>
</dbReference>
<evidence type="ECO:0000256" key="2">
    <source>
        <dbReference type="ARBA" id="ARBA00023125"/>
    </source>
</evidence>
<gene>
    <name evidence="5" type="ORF">SAMN02927925_01929</name>
</gene>
<dbReference type="Pfam" id="PF08447">
    <property type="entry name" value="PAS_3"/>
    <property type="match status" value="1"/>
</dbReference>
<dbReference type="SUPFAM" id="SSF46894">
    <property type="entry name" value="C-terminal effector domain of the bipartite response regulators"/>
    <property type="match status" value="1"/>
</dbReference>
<proteinExistence type="predicted"/>
<dbReference type="InterPro" id="IPR036388">
    <property type="entry name" value="WH-like_DNA-bd_sf"/>
</dbReference>
<dbReference type="GO" id="GO:0006355">
    <property type="term" value="P:regulation of DNA-templated transcription"/>
    <property type="evidence" value="ECO:0007669"/>
    <property type="project" value="InterPro"/>
</dbReference>
<dbReference type="PROSITE" id="PS50043">
    <property type="entry name" value="HTH_LUXR_2"/>
    <property type="match status" value="1"/>
</dbReference>
<dbReference type="EMBL" id="FMTY01000004">
    <property type="protein sequence ID" value="SCX13242.1"/>
    <property type="molecule type" value="Genomic_DNA"/>
</dbReference>
<dbReference type="InterPro" id="IPR016032">
    <property type="entry name" value="Sig_transdc_resp-reg_C-effctor"/>
</dbReference>
<reference evidence="5 6" key="1">
    <citation type="submission" date="2016-10" db="EMBL/GenBank/DDBJ databases">
        <authorList>
            <person name="de Groot N.N."/>
        </authorList>
    </citation>
    <scope>NUCLEOTIDE SEQUENCE [LARGE SCALE GENOMIC DNA]</scope>
    <source>
        <strain evidence="5 6">CGMCC 1.3801</strain>
    </source>
</reference>
<accession>A0A1G4VXC1</accession>
<dbReference type="InterPro" id="IPR000792">
    <property type="entry name" value="Tscrpt_reg_LuxR_C"/>
</dbReference>
<dbReference type="Proteomes" id="UP000182124">
    <property type="component" value="Unassembled WGS sequence"/>
</dbReference>
<name>A0A1G4VXC1_9FLAO</name>
<sequence>MRNLNYDDIIEAWGQIARFQDKEMELSFKLKIQKRILDIFQVGDYYYYIFNPASVQFEFVSVNVKKIFKLEDYTDFTVQYVFENMHPDDKARFIAYEQKVTEFFNDLPPDKTLKYKVSYDFRLRNREGEYEWVLHQATAIQSDDTGAVFRALGIHTLISHIKTSDKPAGLSFIGLEGEPSFYNVEVDPFYSASIEILTAREKEILKLIVDSKTSAEIALQLHISKHTVNSHRKNILRKSNCKTNNELIVKAFTDGLL</sequence>
<dbReference type="Gene3D" id="3.30.450.20">
    <property type="entry name" value="PAS domain"/>
    <property type="match status" value="1"/>
</dbReference>
<dbReference type="Gene3D" id="1.10.10.10">
    <property type="entry name" value="Winged helix-like DNA-binding domain superfamily/Winged helix DNA-binding domain"/>
    <property type="match status" value="1"/>
</dbReference>
<protein>
    <submittedName>
        <fullName evidence="5">Regulatory protein, luxR family</fullName>
    </submittedName>
</protein>
<dbReference type="eggNOG" id="COG2197">
    <property type="taxonomic scope" value="Bacteria"/>
</dbReference>
<dbReference type="InterPro" id="IPR013655">
    <property type="entry name" value="PAS_fold_3"/>
</dbReference>
<dbReference type="PRINTS" id="PR00038">
    <property type="entry name" value="HTHLUXR"/>
</dbReference>
<evidence type="ECO:0000313" key="6">
    <source>
        <dbReference type="Proteomes" id="UP000182124"/>
    </source>
</evidence>
<dbReference type="AlphaFoldDB" id="A0A1G4VXC1"/>
<dbReference type="RefSeq" id="WP_023576044.1">
    <property type="nucleotide sequence ID" value="NZ_CBCSBQ010000001.1"/>
</dbReference>
<dbReference type="InterPro" id="IPR035965">
    <property type="entry name" value="PAS-like_dom_sf"/>
</dbReference>
<keyword evidence="3" id="KW-0804">Transcription</keyword>
<dbReference type="SMART" id="SM00421">
    <property type="entry name" value="HTH_LUXR"/>
    <property type="match status" value="1"/>
</dbReference>
<dbReference type="CDD" id="cd06170">
    <property type="entry name" value="LuxR_C_like"/>
    <property type="match status" value="1"/>
</dbReference>
<evidence type="ECO:0000256" key="1">
    <source>
        <dbReference type="ARBA" id="ARBA00023015"/>
    </source>
</evidence>